<dbReference type="Proteomes" id="UP001234581">
    <property type="component" value="Unassembled WGS sequence"/>
</dbReference>
<feature type="region of interest" description="Disordered" evidence="1">
    <location>
        <begin position="338"/>
        <end position="358"/>
    </location>
</feature>
<feature type="region of interest" description="Disordered" evidence="1">
    <location>
        <begin position="535"/>
        <end position="566"/>
    </location>
</feature>
<comment type="caution">
    <text evidence="2">The sequence shown here is derived from an EMBL/GenBank/DDBJ whole genome shotgun (WGS) entry which is preliminary data.</text>
</comment>
<dbReference type="AlphaFoldDB" id="A0AAD7XVP2"/>
<protein>
    <recommendedName>
        <fullName evidence="4">Retrotransposon gag domain-containing protein</fullName>
    </recommendedName>
</protein>
<feature type="region of interest" description="Disordered" evidence="1">
    <location>
        <begin position="1"/>
        <end position="61"/>
    </location>
</feature>
<evidence type="ECO:0000256" key="1">
    <source>
        <dbReference type="SAM" id="MobiDB-lite"/>
    </source>
</evidence>
<evidence type="ECO:0000313" key="3">
    <source>
        <dbReference type="Proteomes" id="UP001234581"/>
    </source>
</evidence>
<dbReference type="EMBL" id="JARTCD010000134">
    <property type="protein sequence ID" value="KAJ8651862.1"/>
    <property type="molecule type" value="Genomic_DNA"/>
</dbReference>
<dbReference type="Gene3D" id="2.40.70.10">
    <property type="entry name" value="Acid Proteases"/>
    <property type="match status" value="1"/>
</dbReference>
<dbReference type="RefSeq" id="XP_058336776.1">
    <property type="nucleotide sequence ID" value="XM_058492448.1"/>
</dbReference>
<organism evidence="2 3">
    <name type="scientific">Lichtheimia ornata</name>
    <dbReference type="NCBI Taxonomy" id="688661"/>
    <lineage>
        <taxon>Eukaryota</taxon>
        <taxon>Fungi</taxon>
        <taxon>Fungi incertae sedis</taxon>
        <taxon>Mucoromycota</taxon>
        <taxon>Mucoromycotina</taxon>
        <taxon>Mucoromycetes</taxon>
        <taxon>Mucorales</taxon>
        <taxon>Lichtheimiaceae</taxon>
        <taxon>Lichtheimia</taxon>
    </lineage>
</organism>
<accession>A0AAD7XVP2</accession>
<dbReference type="SUPFAM" id="SSF50630">
    <property type="entry name" value="Acid proteases"/>
    <property type="match status" value="1"/>
</dbReference>
<keyword evidence="3" id="KW-1185">Reference proteome</keyword>
<proteinExistence type="predicted"/>
<reference evidence="2 3" key="1">
    <citation type="submission" date="2023-03" db="EMBL/GenBank/DDBJ databases">
        <title>Genome sequence of Lichtheimia ornata CBS 291.66.</title>
        <authorList>
            <person name="Mohabir J.T."/>
            <person name="Shea T.P."/>
            <person name="Kurbessoian T."/>
            <person name="Berby B."/>
            <person name="Fontaine J."/>
            <person name="Livny J."/>
            <person name="Gnirke A."/>
            <person name="Stajich J.E."/>
            <person name="Cuomo C.A."/>
        </authorList>
    </citation>
    <scope>NUCLEOTIDE SEQUENCE [LARGE SCALE GENOMIC DNA]</scope>
    <source>
        <strain evidence="2">CBS 291.66</strain>
    </source>
</reference>
<feature type="compositionally biased region" description="Basic and acidic residues" evidence="1">
    <location>
        <begin position="15"/>
        <end position="50"/>
    </location>
</feature>
<evidence type="ECO:0000313" key="2">
    <source>
        <dbReference type="EMBL" id="KAJ8651862.1"/>
    </source>
</evidence>
<dbReference type="GeneID" id="83219892"/>
<sequence>MPQSEQDRSSQSPHPQEESRESPVREMERLSIRGEKMDKDKEANEAEAVTHDAMVTSPPSPERLAINTLEDLKLKCLQREQEFNIAVQEQDEQGQESALDNLTAAQERVDKYREACKKRYPTRLEFYTWDEIEQCNRQFNLACRNSEGSSKEDHYVPKDLPVLQVVGSDKWHPNKAVHLSAEMFLRAFTKELKSCGLDVRKHWNRLLPKCLNDAQNLWLDGVLEEDEHCNWQEIRTKLVRKYDTPEQQLRGKEACVHMKQKKGEKIATYVRRFYQRCIEAEFDQFDQVMIVFGPNYLKTQKLEAIVEYLAGLQLHDSDGEKRQRDDEDVDMLPAKRVSRPAHQDKDKPNIKKPIKPCDFCGRPRENSNHRCNEFREAKGLAPLPGLPPAKKINRSATIVNDDIDDSLPCTSAKFSHDVKDELLIPVTIESQRIHALLDDGANFSAIDSSFCTKHKIKYSCVKGFIQLAAADKQVRRIGLTRPLDIWYNGRHIKRQLEVMNLANGKVASIGKDLFADFGIGYTGLAFTWKDAIEEESEKEVNDEPIPNESTRRNERGARNLQPAHRA</sequence>
<name>A0AAD7XVP2_9FUNG</name>
<gene>
    <name evidence="2" type="ORF">O0I10_012555</name>
</gene>
<dbReference type="CDD" id="cd00303">
    <property type="entry name" value="retropepsin_like"/>
    <property type="match status" value="1"/>
</dbReference>
<evidence type="ECO:0008006" key="4">
    <source>
        <dbReference type="Google" id="ProtNLM"/>
    </source>
</evidence>
<dbReference type="InterPro" id="IPR021109">
    <property type="entry name" value="Peptidase_aspartic_dom_sf"/>
</dbReference>